<comment type="similarity">
    <text evidence="3">Belongs to the TORC family.</text>
</comment>
<dbReference type="KEGG" id="muo:115458444"/>
<evidence type="ECO:0000259" key="11">
    <source>
        <dbReference type="Pfam" id="PF12884"/>
    </source>
</evidence>
<evidence type="ECO:0000313" key="15">
    <source>
        <dbReference type="RefSeq" id="XP_030044270.1"/>
    </source>
</evidence>
<reference evidence="15" key="1">
    <citation type="submission" date="2025-08" db="UniProtKB">
        <authorList>
            <consortium name="RefSeq"/>
        </authorList>
    </citation>
    <scope>IDENTIFICATION</scope>
</reference>
<keyword evidence="14" id="KW-1185">Reference proteome</keyword>
<feature type="region of interest" description="Disordered" evidence="10">
    <location>
        <begin position="454"/>
        <end position="481"/>
    </location>
</feature>
<name>A0A6P7X143_9AMPH</name>
<accession>A0A6P7X143</accession>
<dbReference type="Pfam" id="PF12886">
    <property type="entry name" value="TORC_C"/>
    <property type="match status" value="1"/>
</dbReference>
<keyword evidence="6" id="KW-0805">Transcription regulation</keyword>
<dbReference type="AlphaFoldDB" id="A0A6P7X143"/>
<proteinExistence type="inferred from homology"/>
<dbReference type="FunCoup" id="A0A6P7X143">
    <property type="interactions" value="2971"/>
</dbReference>
<dbReference type="CTD" id="200186"/>
<evidence type="ECO:0000256" key="4">
    <source>
        <dbReference type="ARBA" id="ARBA00022490"/>
    </source>
</evidence>
<dbReference type="GO" id="GO:0005737">
    <property type="term" value="C:cytoplasm"/>
    <property type="evidence" value="ECO:0007669"/>
    <property type="project" value="UniProtKB-SubCell"/>
</dbReference>
<evidence type="ECO:0000259" key="13">
    <source>
        <dbReference type="Pfam" id="PF12886"/>
    </source>
</evidence>
<dbReference type="Proteomes" id="UP000515156">
    <property type="component" value="Chromosome 14"/>
</dbReference>
<organism evidence="14 15">
    <name type="scientific">Microcaecilia unicolor</name>
    <dbReference type="NCBI Taxonomy" id="1415580"/>
    <lineage>
        <taxon>Eukaryota</taxon>
        <taxon>Metazoa</taxon>
        <taxon>Chordata</taxon>
        <taxon>Craniata</taxon>
        <taxon>Vertebrata</taxon>
        <taxon>Euteleostomi</taxon>
        <taxon>Amphibia</taxon>
        <taxon>Gymnophiona</taxon>
        <taxon>Siphonopidae</taxon>
        <taxon>Microcaecilia</taxon>
    </lineage>
</organism>
<feature type="domain" description="Transducer of regulated CREB activity N-terminal" evidence="11">
    <location>
        <begin position="14"/>
        <end position="67"/>
    </location>
</feature>
<dbReference type="GO" id="GO:0051289">
    <property type="term" value="P:protein homotetramerization"/>
    <property type="evidence" value="ECO:0007669"/>
    <property type="project" value="InterPro"/>
</dbReference>
<keyword evidence="7" id="KW-0010">Activator</keyword>
<feature type="compositionally biased region" description="Polar residues" evidence="10">
    <location>
        <begin position="421"/>
        <end position="436"/>
    </location>
</feature>
<evidence type="ECO:0000256" key="1">
    <source>
        <dbReference type="ARBA" id="ARBA00004123"/>
    </source>
</evidence>
<keyword evidence="5" id="KW-0597">Phosphoprotein</keyword>
<feature type="domain" description="Transducer of regulated CREB activity C-terminal" evidence="13">
    <location>
        <begin position="612"/>
        <end position="686"/>
    </location>
</feature>
<evidence type="ECO:0000256" key="9">
    <source>
        <dbReference type="ARBA" id="ARBA00023242"/>
    </source>
</evidence>
<evidence type="ECO:0000256" key="10">
    <source>
        <dbReference type="SAM" id="MobiDB-lite"/>
    </source>
</evidence>
<dbReference type="InParanoid" id="A0A6P7X143"/>
<comment type="subcellular location">
    <subcellularLocation>
        <location evidence="2">Cytoplasm</location>
    </subcellularLocation>
    <subcellularLocation>
        <location evidence="1">Nucleus</location>
    </subcellularLocation>
</comment>
<dbReference type="GO" id="GO:0005634">
    <property type="term" value="C:nucleus"/>
    <property type="evidence" value="ECO:0007669"/>
    <property type="project" value="UniProtKB-SubCell"/>
</dbReference>
<keyword evidence="8" id="KW-0804">Transcription</keyword>
<dbReference type="PANTHER" id="PTHR13589">
    <property type="entry name" value="CREB-REGULATED TRANSCRIPTION COACTIVATOR"/>
    <property type="match status" value="1"/>
</dbReference>
<evidence type="ECO:0000256" key="7">
    <source>
        <dbReference type="ARBA" id="ARBA00023159"/>
    </source>
</evidence>
<feature type="compositionally biased region" description="Low complexity" evidence="10">
    <location>
        <begin position="342"/>
        <end position="381"/>
    </location>
</feature>
<dbReference type="InterPro" id="IPR024786">
    <property type="entry name" value="TORC"/>
</dbReference>
<dbReference type="Pfam" id="PF12885">
    <property type="entry name" value="TORC_M"/>
    <property type="match status" value="1"/>
</dbReference>
<feature type="domain" description="Transducer of regulated CREB activity middle" evidence="12">
    <location>
        <begin position="163"/>
        <end position="321"/>
    </location>
</feature>
<evidence type="ECO:0000313" key="14">
    <source>
        <dbReference type="Proteomes" id="UP000515156"/>
    </source>
</evidence>
<dbReference type="OrthoDB" id="8947034at2759"/>
<protein>
    <submittedName>
        <fullName evidence="15">CREB-regulated transcription coactivator 2 isoform X1</fullName>
    </submittedName>
</protein>
<keyword evidence="9" id="KW-0539">Nucleus</keyword>
<evidence type="ECO:0000256" key="2">
    <source>
        <dbReference type="ARBA" id="ARBA00004496"/>
    </source>
</evidence>
<dbReference type="RefSeq" id="XP_030044270.1">
    <property type="nucleotide sequence ID" value="XM_030188410.1"/>
</dbReference>
<dbReference type="GO" id="GO:0045944">
    <property type="term" value="P:positive regulation of transcription by RNA polymerase II"/>
    <property type="evidence" value="ECO:0007669"/>
    <property type="project" value="TreeGrafter"/>
</dbReference>
<evidence type="ECO:0000256" key="3">
    <source>
        <dbReference type="ARBA" id="ARBA00007167"/>
    </source>
</evidence>
<evidence type="ECO:0000256" key="8">
    <source>
        <dbReference type="ARBA" id="ARBA00023163"/>
    </source>
</evidence>
<gene>
    <name evidence="15" type="primary">CRTC2</name>
</gene>
<dbReference type="PANTHER" id="PTHR13589:SF6">
    <property type="entry name" value="CREB-REGULATED TRANSCRIPTION COACTIVATOR 2"/>
    <property type="match status" value="1"/>
</dbReference>
<dbReference type="Pfam" id="PF12884">
    <property type="entry name" value="TORC_N"/>
    <property type="match status" value="1"/>
</dbReference>
<evidence type="ECO:0000259" key="12">
    <source>
        <dbReference type="Pfam" id="PF12885"/>
    </source>
</evidence>
<feature type="region of interest" description="Disordered" evidence="10">
    <location>
        <begin position="1"/>
        <end position="26"/>
    </location>
</feature>
<evidence type="ECO:0000256" key="6">
    <source>
        <dbReference type="ARBA" id="ARBA00023015"/>
    </source>
</evidence>
<keyword evidence="4" id="KW-0963">Cytoplasm</keyword>
<dbReference type="InterPro" id="IPR024783">
    <property type="entry name" value="TORC_N"/>
</dbReference>
<feature type="compositionally biased region" description="Low complexity" evidence="10">
    <location>
        <begin position="454"/>
        <end position="474"/>
    </location>
</feature>
<sequence length="686" mass="74603">MAAFGANGPSSASNPRKFSEKIALQQQRQAEETAAFEEVMMDIGSTRLQAQKLRLNCRGNYYGGSLPNVNQIGSSASEFQGTSHSPMDSARSTRHHGLVERVQRDPRRMMSPLRRYMRNMDSSPYSSAYLSPPPEPGWRRNIPWGNFPLEKGQLFRLPSALNRTNSDSALHTSVMNPSSQDTYPGSALGTAAPKKKVGFLDVETESKAFPFPVPAIEDNLLNESRQLLKPWDMRKLPSNSSRPRSCEVPGINVYPSLDQPINVPVIPAALNTGGSLPDLTSLHFPSPLPTPLDPEESLFPCLSAEGSTTNLSNTLTELGISYHSSGLISPMQNSLSNPCLQASLSSRPLPSSASNPSLSSSPSARCRQGSSTTSSFPSSSSYLPTMNPLASAAVSTSPRRRVPLSPLTLPVGGDSRRPHSKQFSPTMSPTLSSITQGVPLDTSRLPAEQRLPVYPYKPSLPLQPQQPLKEPQPQGVERSQQPLHQITSIRRDYTTPCYHHSFMQQCNTHPGGEINLGNPASLLGVLFDDSCFDNQLTVQQASALSQQFEQFNMVENQSGCLMLNNNTNLEQAGTFHYQQVDNLTPLGINSFHDPTLLTKQNLSNCNGPGSVPNIILTAGDTPPPGFSKEITSALAGLPGFEVDISLGLDEDLKIEPLTLDGLNMLTDPYVLLTDPTVEDSFRTDRL</sequence>
<feature type="region of interest" description="Disordered" evidence="10">
    <location>
        <begin position="339"/>
        <end position="438"/>
    </location>
</feature>
<dbReference type="GO" id="GO:0008140">
    <property type="term" value="F:cAMP response element binding protein binding"/>
    <property type="evidence" value="ECO:0007669"/>
    <property type="project" value="InterPro"/>
</dbReference>
<dbReference type="GeneID" id="115458444"/>
<dbReference type="InterPro" id="IPR024785">
    <property type="entry name" value="TORC_C"/>
</dbReference>
<evidence type="ECO:0000256" key="5">
    <source>
        <dbReference type="ARBA" id="ARBA00022553"/>
    </source>
</evidence>
<dbReference type="InterPro" id="IPR024784">
    <property type="entry name" value="TORC_M"/>
</dbReference>